<evidence type="ECO:0000256" key="3">
    <source>
        <dbReference type="ARBA" id="ARBA00022519"/>
    </source>
</evidence>
<dbReference type="PIRSF" id="PIRSF028561">
    <property type="entry name" value="Ac_Trasf"/>
    <property type="match status" value="1"/>
</dbReference>
<evidence type="ECO:0000256" key="4">
    <source>
        <dbReference type="ARBA" id="ARBA00022679"/>
    </source>
</evidence>
<dbReference type="CDD" id="cd07984">
    <property type="entry name" value="LPLAT_LABLAT-like"/>
    <property type="match status" value="1"/>
</dbReference>
<keyword evidence="2" id="KW-1003">Cell membrane</keyword>
<dbReference type="PANTHER" id="PTHR30606">
    <property type="entry name" value="LIPID A BIOSYNTHESIS LAUROYL ACYLTRANSFERASE"/>
    <property type="match status" value="1"/>
</dbReference>
<dbReference type="InterPro" id="IPR014548">
    <property type="entry name" value="Ac_Trasf"/>
</dbReference>
<gene>
    <name evidence="8" type="ORF">IBL26_01640</name>
</gene>
<keyword evidence="4" id="KW-0808">Transferase</keyword>
<proteinExistence type="predicted"/>
<evidence type="ECO:0000256" key="2">
    <source>
        <dbReference type="ARBA" id="ARBA00022475"/>
    </source>
</evidence>
<evidence type="ECO:0000256" key="7">
    <source>
        <dbReference type="SAM" id="Phobius"/>
    </source>
</evidence>
<keyword evidence="3" id="KW-0997">Cell inner membrane</keyword>
<dbReference type="Proteomes" id="UP000626026">
    <property type="component" value="Unassembled WGS sequence"/>
</dbReference>
<dbReference type="RefSeq" id="WP_187782696.1">
    <property type="nucleotide sequence ID" value="NZ_JACTVA010000002.1"/>
</dbReference>
<feature type="transmembrane region" description="Helical" evidence="7">
    <location>
        <begin position="25"/>
        <end position="47"/>
    </location>
</feature>
<dbReference type="Pfam" id="PF03279">
    <property type="entry name" value="Lip_A_acyltrans"/>
    <property type="match status" value="1"/>
</dbReference>
<dbReference type="InterPro" id="IPR004960">
    <property type="entry name" value="LipA_acyltrans"/>
</dbReference>
<comment type="caution">
    <text evidence="8">The sequence shown here is derived from an EMBL/GenBank/DDBJ whole genome shotgun (WGS) entry which is preliminary data.</text>
</comment>
<dbReference type="PANTHER" id="PTHR30606:SF9">
    <property type="entry name" value="LIPID A BIOSYNTHESIS LAUROYLTRANSFERASE"/>
    <property type="match status" value="1"/>
</dbReference>
<organism evidence="8 9">
    <name type="scientific">Teichococcus aerophilus</name>
    <dbReference type="NCBI Taxonomy" id="1224513"/>
    <lineage>
        <taxon>Bacteria</taxon>
        <taxon>Pseudomonadati</taxon>
        <taxon>Pseudomonadota</taxon>
        <taxon>Alphaproteobacteria</taxon>
        <taxon>Acetobacterales</taxon>
        <taxon>Roseomonadaceae</taxon>
        <taxon>Roseomonas</taxon>
    </lineage>
</organism>
<evidence type="ECO:0000256" key="6">
    <source>
        <dbReference type="ARBA" id="ARBA00023315"/>
    </source>
</evidence>
<evidence type="ECO:0000256" key="5">
    <source>
        <dbReference type="ARBA" id="ARBA00023136"/>
    </source>
</evidence>
<sequence length="298" mass="33735">MTWTRQKERGSLAALRLMAWIVTRLGYRIGYALLYPIATYFFLSSPLQRQAVRRFQRRALGREPTRREVFRSFFVFSATLLDRLFLVDGKRHGYELRVVGLDLLNERIARGQGCILLGAHLGSFEAMRAVADTGCPVEVVALMHQENAANVASFFAEWGPRQAAAVIPLGRPDAMLRAKECLERNGLVGILADRTPGTGKVTRVPFLGTDAAFPLGPHILAGVLDAPVMIAFGVWTGPRSYEVHFQPFADRITIDRRDRQAALDVIVRDYASRFEDIARKFPYNWFNFYDFWEEFGTG</sequence>
<keyword evidence="7" id="KW-1133">Transmembrane helix</keyword>
<keyword evidence="5 7" id="KW-0472">Membrane</keyword>
<comment type="subcellular location">
    <subcellularLocation>
        <location evidence="1">Cell inner membrane</location>
    </subcellularLocation>
</comment>
<keyword evidence="6 8" id="KW-0012">Acyltransferase</keyword>
<evidence type="ECO:0000313" key="9">
    <source>
        <dbReference type="Proteomes" id="UP000626026"/>
    </source>
</evidence>
<dbReference type="EMBL" id="JACTVA010000002">
    <property type="protein sequence ID" value="MBC9205522.1"/>
    <property type="molecule type" value="Genomic_DNA"/>
</dbReference>
<dbReference type="GO" id="GO:0016746">
    <property type="term" value="F:acyltransferase activity"/>
    <property type="evidence" value="ECO:0007669"/>
    <property type="project" value="UniProtKB-KW"/>
</dbReference>
<evidence type="ECO:0000256" key="1">
    <source>
        <dbReference type="ARBA" id="ARBA00004533"/>
    </source>
</evidence>
<protein>
    <submittedName>
        <fullName evidence="8">Lipid A biosynthesis acyltransferase</fullName>
    </submittedName>
</protein>
<keyword evidence="7" id="KW-0812">Transmembrane</keyword>
<evidence type="ECO:0000313" key="8">
    <source>
        <dbReference type="EMBL" id="MBC9205522.1"/>
    </source>
</evidence>
<name>A0ABR7RH88_9PROT</name>
<keyword evidence="9" id="KW-1185">Reference proteome</keyword>
<accession>A0ABR7RH88</accession>
<reference evidence="8 9" key="1">
    <citation type="journal article" date="2013" name="Int. J. Syst. Evol. Microbiol.">
        <title>Roseomonas aerophila sp. nov., isolated from air.</title>
        <authorList>
            <person name="Kim S.J."/>
            <person name="Weon H.Y."/>
            <person name="Ahn J.H."/>
            <person name="Hong S.B."/>
            <person name="Seok S.J."/>
            <person name="Whang K.S."/>
            <person name="Kwon S.W."/>
        </authorList>
    </citation>
    <scope>NUCLEOTIDE SEQUENCE [LARGE SCALE GENOMIC DNA]</scope>
    <source>
        <strain evidence="8 9">NBRC 108923</strain>
    </source>
</reference>